<comment type="caution">
    <text evidence="2">The sequence shown here is derived from an EMBL/GenBank/DDBJ whole genome shotgun (WGS) entry which is preliminary data.</text>
</comment>
<feature type="transmembrane region" description="Helical" evidence="1">
    <location>
        <begin position="103"/>
        <end position="120"/>
    </location>
</feature>
<reference evidence="2 3" key="1">
    <citation type="journal article" date="2020" name="bioRxiv">
        <title>Whole genome comparisons of ergot fungi reveals the divergence and evolution of species within the genus Claviceps are the result of varying mechanisms driving genome evolution and host range expansion.</title>
        <authorList>
            <person name="Wyka S.A."/>
            <person name="Mondo S.J."/>
            <person name="Liu M."/>
            <person name="Dettman J."/>
            <person name="Nalam V."/>
            <person name="Broders K.D."/>
        </authorList>
    </citation>
    <scope>NUCLEOTIDE SEQUENCE [LARGE SCALE GENOMIC DNA]</scope>
    <source>
        <strain evidence="2 3">CCC 1485</strain>
    </source>
</reference>
<feature type="transmembrane region" description="Helical" evidence="1">
    <location>
        <begin position="33"/>
        <end position="55"/>
    </location>
</feature>
<keyword evidence="1" id="KW-0472">Membrane</keyword>
<dbReference type="AlphaFoldDB" id="A0A9P7MII3"/>
<feature type="transmembrane region" description="Helical" evidence="1">
    <location>
        <begin position="67"/>
        <end position="88"/>
    </location>
</feature>
<keyword evidence="1" id="KW-0812">Transmembrane</keyword>
<dbReference type="Proteomes" id="UP000706124">
    <property type="component" value="Unassembled WGS sequence"/>
</dbReference>
<sequence>MSLVTYRKARIHVSIVECTFGGSECDMAAWGTYPLIAAAAAISVLTAATMLVNMIAYARKTAVDPLYVFRGIVVTLVVLVPVVVIGWIKPSVSVSKAKDMMDHRSAGFVGLAGTFLLRAAGRLPGAATVAMCHFNLFFGAMTACLSAAMAPPAMVDAAGAAGAA</sequence>
<gene>
    <name evidence="2" type="ORF">E4U60_004208</name>
</gene>
<dbReference type="OrthoDB" id="5141589at2759"/>
<keyword evidence="3" id="KW-1185">Reference proteome</keyword>
<protein>
    <submittedName>
        <fullName evidence="2">Uncharacterized protein</fullName>
    </submittedName>
</protein>
<name>A0A9P7MII3_9HYPO</name>
<proteinExistence type="predicted"/>
<organism evidence="2 3">
    <name type="scientific">Claviceps pazoutovae</name>
    <dbReference type="NCBI Taxonomy" id="1649127"/>
    <lineage>
        <taxon>Eukaryota</taxon>
        <taxon>Fungi</taxon>
        <taxon>Dikarya</taxon>
        <taxon>Ascomycota</taxon>
        <taxon>Pezizomycotina</taxon>
        <taxon>Sordariomycetes</taxon>
        <taxon>Hypocreomycetidae</taxon>
        <taxon>Hypocreales</taxon>
        <taxon>Clavicipitaceae</taxon>
        <taxon>Claviceps</taxon>
    </lineage>
</organism>
<keyword evidence="1" id="KW-1133">Transmembrane helix</keyword>
<feature type="transmembrane region" description="Helical" evidence="1">
    <location>
        <begin position="132"/>
        <end position="150"/>
    </location>
</feature>
<evidence type="ECO:0000313" key="2">
    <source>
        <dbReference type="EMBL" id="KAG5946370.1"/>
    </source>
</evidence>
<evidence type="ECO:0000256" key="1">
    <source>
        <dbReference type="SAM" id="Phobius"/>
    </source>
</evidence>
<evidence type="ECO:0000313" key="3">
    <source>
        <dbReference type="Proteomes" id="UP000706124"/>
    </source>
</evidence>
<dbReference type="EMBL" id="SRPO01000034">
    <property type="protein sequence ID" value="KAG5946370.1"/>
    <property type="molecule type" value="Genomic_DNA"/>
</dbReference>
<accession>A0A9P7MII3</accession>